<evidence type="ECO:0000313" key="3">
    <source>
        <dbReference type="EMBL" id="PSL31103.1"/>
    </source>
</evidence>
<name>A0A2P8GAW5_9BACL</name>
<dbReference type="RefSeq" id="WP_106534338.1">
    <property type="nucleotide sequence ID" value="NZ_PYAT01000012.1"/>
</dbReference>
<comment type="catalytic activity">
    <reaction evidence="2">
        <text>a 3'-end 2',3'-cyclophospho-ribonucleotide-RNA + H2O = a 3'-end 2'-phospho-ribonucleotide-RNA + H(+)</text>
        <dbReference type="Rhea" id="RHEA:11828"/>
        <dbReference type="Rhea" id="RHEA-COMP:10464"/>
        <dbReference type="Rhea" id="RHEA-COMP:17353"/>
        <dbReference type="ChEBI" id="CHEBI:15377"/>
        <dbReference type="ChEBI" id="CHEBI:15378"/>
        <dbReference type="ChEBI" id="CHEBI:83064"/>
        <dbReference type="ChEBI" id="CHEBI:173113"/>
        <dbReference type="EC" id="3.1.4.58"/>
    </reaction>
</comment>
<keyword evidence="3" id="KW-0436">Ligase</keyword>
<sequence>MSKHYFIGIKIPAEVAGKLDAARQEWNLTSHKRYTSPVDMHITLLFIGNDPNSEIKAAAEALKEVAHAAFKLTINGVKAFGNPLTPRIIYASIEESEELAALQQSVRQTLQPFHLNPDTKPFVPHITLAGKWKGGPPIKQSLSLGPVTFQVTEFSVFQIEPQQVPRYIPIQTYQLEEG</sequence>
<comment type="similarity">
    <text evidence="2">Belongs to the 2H phosphoesterase superfamily. ThpR family.</text>
</comment>
<comment type="caution">
    <text evidence="3">The sequence shown here is derived from an EMBL/GenBank/DDBJ whole genome shotgun (WGS) entry which is preliminary data.</text>
</comment>
<keyword evidence="1 2" id="KW-0378">Hydrolase</keyword>
<dbReference type="Gene3D" id="3.90.1140.10">
    <property type="entry name" value="Cyclic phosphodiesterase"/>
    <property type="match status" value="1"/>
</dbReference>
<comment type="function">
    <text evidence="2">Hydrolyzes RNA 2',3'-cyclic phosphodiester to an RNA 2'-phosphomonoester.</text>
</comment>
<protein>
    <recommendedName>
        <fullName evidence="2">RNA 2',3'-cyclic phosphodiesterase</fullName>
        <shortName evidence="2">RNA 2',3'-CPDase</shortName>
        <ecNumber evidence="2">3.1.4.58</ecNumber>
    </recommendedName>
</protein>
<dbReference type="InterPro" id="IPR009097">
    <property type="entry name" value="Cyclic_Pdiesterase"/>
</dbReference>
<dbReference type="OrthoDB" id="9789350at2"/>
<feature type="active site" description="Proton acceptor" evidence="2">
    <location>
        <position position="125"/>
    </location>
</feature>
<dbReference type="GO" id="GO:0008664">
    <property type="term" value="F:RNA 2',3'-cyclic 3'-phosphodiesterase activity"/>
    <property type="evidence" value="ECO:0007669"/>
    <property type="project" value="UniProtKB-EC"/>
</dbReference>
<gene>
    <name evidence="3" type="ORF">B0H99_11251</name>
</gene>
<dbReference type="EMBL" id="PYAT01000012">
    <property type="protein sequence ID" value="PSL31103.1"/>
    <property type="molecule type" value="Genomic_DNA"/>
</dbReference>
<dbReference type="GO" id="GO:0016874">
    <property type="term" value="F:ligase activity"/>
    <property type="evidence" value="ECO:0007669"/>
    <property type="project" value="UniProtKB-KW"/>
</dbReference>
<reference evidence="3 4" key="1">
    <citation type="submission" date="2018-03" db="EMBL/GenBank/DDBJ databases">
        <title>Genomic Encyclopedia of Type Strains, Phase III (KMG-III): the genomes of soil and plant-associated and newly described type strains.</title>
        <authorList>
            <person name="Whitman W."/>
        </authorList>
    </citation>
    <scope>NUCLEOTIDE SEQUENCE [LARGE SCALE GENOMIC DNA]</scope>
    <source>
        <strain evidence="3 4">CGMCC 1.12259</strain>
    </source>
</reference>
<dbReference type="InterPro" id="IPR004175">
    <property type="entry name" value="RNA_CPDase"/>
</dbReference>
<dbReference type="Pfam" id="PF13563">
    <property type="entry name" value="2_5_RNA_ligase2"/>
    <property type="match status" value="1"/>
</dbReference>
<proteinExistence type="inferred from homology"/>
<evidence type="ECO:0000256" key="1">
    <source>
        <dbReference type="ARBA" id="ARBA00022801"/>
    </source>
</evidence>
<dbReference type="AlphaFoldDB" id="A0A2P8GAW5"/>
<dbReference type="GO" id="GO:0004113">
    <property type="term" value="F:2',3'-cyclic-nucleotide 3'-phosphodiesterase activity"/>
    <property type="evidence" value="ECO:0007669"/>
    <property type="project" value="InterPro"/>
</dbReference>
<dbReference type="PANTHER" id="PTHR35561:SF1">
    <property type="entry name" value="RNA 2',3'-CYCLIC PHOSPHODIESTERASE"/>
    <property type="match status" value="1"/>
</dbReference>
<feature type="short sequence motif" description="HXTX 2" evidence="2">
    <location>
        <begin position="125"/>
        <end position="128"/>
    </location>
</feature>
<dbReference type="HAMAP" id="MF_01940">
    <property type="entry name" value="RNA_CPDase"/>
    <property type="match status" value="1"/>
</dbReference>
<dbReference type="SUPFAM" id="SSF55144">
    <property type="entry name" value="LigT-like"/>
    <property type="match status" value="1"/>
</dbReference>
<dbReference type="EC" id="3.1.4.58" evidence="2"/>
<feature type="short sequence motif" description="HXTX 1" evidence="2">
    <location>
        <begin position="41"/>
        <end position="44"/>
    </location>
</feature>
<accession>A0A2P8GAW5</accession>
<dbReference type="PANTHER" id="PTHR35561">
    <property type="entry name" value="RNA 2',3'-CYCLIC PHOSPHODIESTERASE"/>
    <property type="match status" value="1"/>
</dbReference>
<feature type="active site" description="Proton donor" evidence="2">
    <location>
        <position position="41"/>
    </location>
</feature>
<evidence type="ECO:0000313" key="4">
    <source>
        <dbReference type="Proteomes" id="UP000242682"/>
    </source>
</evidence>
<dbReference type="Proteomes" id="UP000242682">
    <property type="component" value="Unassembled WGS sequence"/>
</dbReference>
<dbReference type="NCBIfam" id="TIGR02258">
    <property type="entry name" value="2_5_ligase"/>
    <property type="match status" value="1"/>
</dbReference>
<keyword evidence="4" id="KW-1185">Reference proteome</keyword>
<evidence type="ECO:0000256" key="2">
    <source>
        <dbReference type="HAMAP-Rule" id="MF_01940"/>
    </source>
</evidence>
<organism evidence="3 4">
    <name type="scientific">Planomicrobium soli</name>
    <dbReference type="NCBI Taxonomy" id="1176648"/>
    <lineage>
        <taxon>Bacteria</taxon>
        <taxon>Bacillati</taxon>
        <taxon>Bacillota</taxon>
        <taxon>Bacilli</taxon>
        <taxon>Bacillales</taxon>
        <taxon>Caryophanaceae</taxon>
        <taxon>Planomicrobium</taxon>
    </lineage>
</organism>